<keyword evidence="2" id="KW-1133">Transmembrane helix</keyword>
<dbReference type="EMBL" id="JAACJO010000013">
    <property type="protein sequence ID" value="KAF5350983.1"/>
    <property type="molecule type" value="Genomic_DNA"/>
</dbReference>
<evidence type="ECO:0000313" key="3">
    <source>
        <dbReference type="EMBL" id="KAF5350983.1"/>
    </source>
</evidence>
<feature type="region of interest" description="Disordered" evidence="1">
    <location>
        <begin position="310"/>
        <end position="346"/>
    </location>
</feature>
<keyword evidence="2" id="KW-0472">Membrane</keyword>
<evidence type="ECO:0000313" key="4">
    <source>
        <dbReference type="Proteomes" id="UP000559027"/>
    </source>
</evidence>
<feature type="compositionally biased region" description="Low complexity" evidence="1">
    <location>
        <begin position="108"/>
        <end position="122"/>
    </location>
</feature>
<sequence>MTDVPSSPPDSNQSTDIAVTIFGYIFEHRLFLFLLNLVVGAFLLLSLYSLPWLKSRGMNLRWFERYCRESENDSQSSWHESIRARWRRLRLPSPRKLFRGRTSTPSHSPWGQSSTVSSSSDSELGKLARTVNPAHVTPFISTQPSDSFLSRSSTEVSKRSSLTTSTTGTSRGRGRRLEPLRRSFVINNNLALPLVPTTPSDSDSMTDAESEQGYTLHVQDKESYHFPPSLSTLTHTESERLSIDLSDMRVMDSPISHTTGESSTTGDFGDQIIAPSPGRYRPPTYGTLFSQQSIITLPVYREQEDDRISVASRAPTYSSTTVSRIMSRPSHGARPPLPLPPPTIPLPAPPPSSYHYFTII</sequence>
<feature type="transmembrane region" description="Helical" evidence="2">
    <location>
        <begin position="30"/>
        <end position="53"/>
    </location>
</feature>
<gene>
    <name evidence="3" type="ORF">D9756_008330</name>
</gene>
<comment type="caution">
    <text evidence="3">The sequence shown here is derived from an EMBL/GenBank/DDBJ whole genome shotgun (WGS) entry which is preliminary data.</text>
</comment>
<dbReference type="AlphaFoldDB" id="A0A8H5FW56"/>
<feature type="compositionally biased region" description="Polar residues" evidence="1">
    <location>
        <begin position="315"/>
        <end position="324"/>
    </location>
</feature>
<feature type="region of interest" description="Disordered" evidence="1">
    <location>
        <begin position="97"/>
        <end position="124"/>
    </location>
</feature>
<proteinExistence type="predicted"/>
<evidence type="ECO:0000256" key="1">
    <source>
        <dbReference type="SAM" id="MobiDB-lite"/>
    </source>
</evidence>
<evidence type="ECO:0000256" key="2">
    <source>
        <dbReference type="SAM" id="Phobius"/>
    </source>
</evidence>
<protein>
    <submittedName>
        <fullName evidence="3">Uncharacterized protein</fullName>
    </submittedName>
</protein>
<feature type="compositionally biased region" description="Low complexity" evidence="1">
    <location>
        <begin position="149"/>
        <end position="170"/>
    </location>
</feature>
<keyword evidence="4" id="KW-1185">Reference proteome</keyword>
<organism evidence="3 4">
    <name type="scientific">Leucocoprinus leucothites</name>
    <dbReference type="NCBI Taxonomy" id="201217"/>
    <lineage>
        <taxon>Eukaryota</taxon>
        <taxon>Fungi</taxon>
        <taxon>Dikarya</taxon>
        <taxon>Basidiomycota</taxon>
        <taxon>Agaricomycotina</taxon>
        <taxon>Agaricomycetes</taxon>
        <taxon>Agaricomycetidae</taxon>
        <taxon>Agaricales</taxon>
        <taxon>Agaricineae</taxon>
        <taxon>Agaricaceae</taxon>
        <taxon>Leucocoprinus</taxon>
    </lineage>
</organism>
<name>A0A8H5FW56_9AGAR</name>
<dbReference type="OrthoDB" id="10569420at2759"/>
<keyword evidence="2" id="KW-0812">Transmembrane</keyword>
<accession>A0A8H5FW56</accession>
<feature type="compositionally biased region" description="Polar residues" evidence="1">
    <location>
        <begin position="256"/>
        <end position="266"/>
    </location>
</feature>
<feature type="compositionally biased region" description="Pro residues" evidence="1">
    <location>
        <begin position="335"/>
        <end position="346"/>
    </location>
</feature>
<feature type="region of interest" description="Disordered" evidence="1">
    <location>
        <begin position="256"/>
        <end position="284"/>
    </location>
</feature>
<reference evidence="3 4" key="1">
    <citation type="journal article" date="2020" name="ISME J.">
        <title>Uncovering the hidden diversity of litter-decomposition mechanisms in mushroom-forming fungi.</title>
        <authorList>
            <person name="Floudas D."/>
            <person name="Bentzer J."/>
            <person name="Ahren D."/>
            <person name="Johansson T."/>
            <person name="Persson P."/>
            <person name="Tunlid A."/>
        </authorList>
    </citation>
    <scope>NUCLEOTIDE SEQUENCE [LARGE SCALE GENOMIC DNA]</scope>
    <source>
        <strain evidence="3 4">CBS 146.42</strain>
    </source>
</reference>
<dbReference type="Proteomes" id="UP000559027">
    <property type="component" value="Unassembled WGS sequence"/>
</dbReference>
<feature type="region of interest" description="Disordered" evidence="1">
    <location>
        <begin position="142"/>
        <end position="181"/>
    </location>
</feature>